<comment type="caution">
    <text evidence="1">The sequence shown here is derived from an EMBL/GenBank/DDBJ whole genome shotgun (WGS) entry which is preliminary data.</text>
</comment>
<evidence type="ECO:0008006" key="3">
    <source>
        <dbReference type="Google" id="ProtNLM"/>
    </source>
</evidence>
<accession>A0A8X8IFC2</accession>
<sequence>MKQLATSVLLMATFFLSGCSTLRNVFLSESDAASAIREALILGVNNGSSVLGQKGAFGKDLILNAILPQDLQKVVRTLDQLGFTPQLNRFTTTLENATVETVAKSTPIFLSGIRQLTIRDAVTLVKNGGTSATDYLRRSVGDTLHRAVTPIMRNMLDQYNISQEWNKLVSPAKLLLGNKVELNLGLDNIMALLVVNQMFKKIEEQEVAVRTNAQARTTPLLRQVFGRDWSNVNVR</sequence>
<evidence type="ECO:0000313" key="1">
    <source>
        <dbReference type="EMBL" id="SDW38993.1"/>
    </source>
</evidence>
<dbReference type="InterPro" id="IPR025245">
    <property type="entry name" value="DUF4197"/>
</dbReference>
<dbReference type="RefSeq" id="WP_092722309.1">
    <property type="nucleotide sequence ID" value="NZ_FNNO01000002.1"/>
</dbReference>
<dbReference type="PROSITE" id="PS51257">
    <property type="entry name" value="PROKAR_LIPOPROTEIN"/>
    <property type="match status" value="1"/>
</dbReference>
<dbReference type="AlphaFoldDB" id="A0A8X8IFC2"/>
<organism evidence="1 2">
    <name type="scientific">Hydrobacter penzbergensis</name>
    <dbReference type="NCBI Taxonomy" id="1235997"/>
    <lineage>
        <taxon>Bacteria</taxon>
        <taxon>Pseudomonadati</taxon>
        <taxon>Bacteroidota</taxon>
        <taxon>Chitinophagia</taxon>
        <taxon>Chitinophagales</taxon>
        <taxon>Chitinophagaceae</taxon>
        <taxon>Hydrobacter</taxon>
    </lineage>
</organism>
<name>A0A8X8IFC2_9BACT</name>
<evidence type="ECO:0000313" key="2">
    <source>
        <dbReference type="Proteomes" id="UP000198711"/>
    </source>
</evidence>
<proteinExistence type="predicted"/>
<gene>
    <name evidence="1" type="ORF">SAMN05444410_102186</name>
</gene>
<reference evidence="1 2" key="1">
    <citation type="submission" date="2016-10" db="EMBL/GenBank/DDBJ databases">
        <authorList>
            <person name="Varghese N."/>
            <person name="Submissions S."/>
        </authorList>
    </citation>
    <scope>NUCLEOTIDE SEQUENCE [LARGE SCALE GENOMIC DNA]</scope>
    <source>
        <strain evidence="1 2">DSM 25353</strain>
    </source>
</reference>
<keyword evidence="2" id="KW-1185">Reference proteome</keyword>
<dbReference type="Proteomes" id="UP000198711">
    <property type="component" value="Unassembled WGS sequence"/>
</dbReference>
<dbReference type="EMBL" id="FNNO01000002">
    <property type="protein sequence ID" value="SDW38993.1"/>
    <property type="molecule type" value="Genomic_DNA"/>
</dbReference>
<dbReference type="Pfam" id="PF13852">
    <property type="entry name" value="DUF4197"/>
    <property type="match status" value="1"/>
</dbReference>
<protein>
    <recommendedName>
        <fullName evidence="3">DUF4197 domain-containing protein</fullName>
    </recommendedName>
</protein>